<dbReference type="AlphaFoldDB" id="A0A9J6FVP5"/>
<dbReference type="EMBL" id="JABSTR010000004">
    <property type="protein sequence ID" value="KAH9366887.1"/>
    <property type="molecule type" value="Genomic_DNA"/>
</dbReference>
<comment type="caution">
    <text evidence="1">The sequence shown here is derived from an EMBL/GenBank/DDBJ whole genome shotgun (WGS) entry which is preliminary data.</text>
</comment>
<name>A0A9J6FVP5_HAELO</name>
<evidence type="ECO:0000313" key="2">
    <source>
        <dbReference type="Proteomes" id="UP000821853"/>
    </source>
</evidence>
<keyword evidence="2" id="KW-1185">Reference proteome</keyword>
<gene>
    <name evidence="1" type="ORF">HPB48_019933</name>
</gene>
<dbReference type="Proteomes" id="UP000821853">
    <property type="component" value="Chromosome 2"/>
</dbReference>
<dbReference type="VEuPathDB" id="VectorBase:HLOH_064362"/>
<sequence>MWAGIEYGLKNVYLSNEDMSRAQFMELYTRLCDYASPKPLDCARKPGTKGQNFPPPDSSLHCDLFERIKDFLNDYLDSLRKEGIDLMDEDFLTFYLCA</sequence>
<reference evidence="1 2" key="1">
    <citation type="journal article" date="2020" name="Cell">
        <title>Large-Scale Comparative Analyses of Tick Genomes Elucidate Their Genetic Diversity and Vector Capacities.</title>
        <authorList>
            <consortium name="Tick Genome and Microbiome Consortium (TIGMIC)"/>
            <person name="Jia N."/>
            <person name="Wang J."/>
            <person name="Shi W."/>
            <person name="Du L."/>
            <person name="Sun Y."/>
            <person name="Zhan W."/>
            <person name="Jiang J.F."/>
            <person name="Wang Q."/>
            <person name="Zhang B."/>
            <person name="Ji P."/>
            <person name="Bell-Sakyi L."/>
            <person name="Cui X.M."/>
            <person name="Yuan T.T."/>
            <person name="Jiang B.G."/>
            <person name="Yang W.F."/>
            <person name="Lam T.T."/>
            <person name="Chang Q.C."/>
            <person name="Ding S.J."/>
            <person name="Wang X.J."/>
            <person name="Zhu J.G."/>
            <person name="Ruan X.D."/>
            <person name="Zhao L."/>
            <person name="Wei J.T."/>
            <person name="Ye R.Z."/>
            <person name="Que T.C."/>
            <person name="Du C.H."/>
            <person name="Zhou Y.H."/>
            <person name="Cheng J.X."/>
            <person name="Dai P.F."/>
            <person name="Guo W.B."/>
            <person name="Han X.H."/>
            <person name="Huang E.J."/>
            <person name="Li L.F."/>
            <person name="Wei W."/>
            <person name="Gao Y.C."/>
            <person name="Liu J.Z."/>
            <person name="Shao H.Z."/>
            <person name="Wang X."/>
            <person name="Wang C.C."/>
            <person name="Yang T.C."/>
            <person name="Huo Q.B."/>
            <person name="Li W."/>
            <person name="Chen H.Y."/>
            <person name="Chen S.E."/>
            <person name="Zhou L.G."/>
            <person name="Ni X.B."/>
            <person name="Tian J.H."/>
            <person name="Sheng Y."/>
            <person name="Liu T."/>
            <person name="Pan Y.S."/>
            <person name="Xia L.Y."/>
            <person name="Li J."/>
            <person name="Zhao F."/>
            <person name="Cao W.C."/>
        </authorList>
    </citation>
    <scope>NUCLEOTIDE SEQUENCE [LARGE SCALE GENOMIC DNA]</scope>
    <source>
        <strain evidence="1">HaeL-2018</strain>
    </source>
</reference>
<dbReference type="InterPro" id="IPR016159">
    <property type="entry name" value="Cullin_repeat-like_dom_sf"/>
</dbReference>
<dbReference type="SUPFAM" id="SSF74788">
    <property type="entry name" value="Cullin repeat-like"/>
    <property type="match status" value="1"/>
</dbReference>
<dbReference type="Gene3D" id="1.20.1310.10">
    <property type="entry name" value="Cullin Repeats"/>
    <property type="match status" value="1"/>
</dbReference>
<accession>A0A9J6FVP5</accession>
<proteinExistence type="predicted"/>
<organism evidence="1 2">
    <name type="scientific">Haemaphysalis longicornis</name>
    <name type="common">Bush tick</name>
    <dbReference type="NCBI Taxonomy" id="44386"/>
    <lineage>
        <taxon>Eukaryota</taxon>
        <taxon>Metazoa</taxon>
        <taxon>Ecdysozoa</taxon>
        <taxon>Arthropoda</taxon>
        <taxon>Chelicerata</taxon>
        <taxon>Arachnida</taxon>
        <taxon>Acari</taxon>
        <taxon>Parasitiformes</taxon>
        <taxon>Ixodida</taxon>
        <taxon>Ixodoidea</taxon>
        <taxon>Ixodidae</taxon>
        <taxon>Haemaphysalinae</taxon>
        <taxon>Haemaphysalis</taxon>
    </lineage>
</organism>
<evidence type="ECO:0000313" key="1">
    <source>
        <dbReference type="EMBL" id="KAH9366887.1"/>
    </source>
</evidence>
<protein>
    <submittedName>
        <fullName evidence="1">Uncharacterized protein</fullName>
    </submittedName>
</protein>